<accession>A0A7J9D7V0</accession>
<protein>
    <recommendedName>
        <fullName evidence="3">CCHC-type domain-containing protein</fullName>
    </recommendedName>
</protein>
<dbReference type="InterPro" id="IPR036875">
    <property type="entry name" value="Znf_CCHC_sf"/>
</dbReference>
<name>A0A7J9D7V0_GOSGO</name>
<organism evidence="1 2">
    <name type="scientific">Gossypium gossypioides</name>
    <name type="common">Mexican cotton</name>
    <name type="synonym">Selera gossypioides</name>
    <dbReference type="NCBI Taxonomy" id="34282"/>
    <lineage>
        <taxon>Eukaryota</taxon>
        <taxon>Viridiplantae</taxon>
        <taxon>Streptophyta</taxon>
        <taxon>Embryophyta</taxon>
        <taxon>Tracheophyta</taxon>
        <taxon>Spermatophyta</taxon>
        <taxon>Magnoliopsida</taxon>
        <taxon>eudicotyledons</taxon>
        <taxon>Gunneridae</taxon>
        <taxon>Pentapetalae</taxon>
        <taxon>rosids</taxon>
        <taxon>malvids</taxon>
        <taxon>Malvales</taxon>
        <taxon>Malvaceae</taxon>
        <taxon>Malvoideae</taxon>
        <taxon>Gossypium</taxon>
    </lineage>
</organism>
<dbReference type="GO" id="GO:0008270">
    <property type="term" value="F:zinc ion binding"/>
    <property type="evidence" value="ECO:0007669"/>
    <property type="project" value="InterPro"/>
</dbReference>
<dbReference type="SUPFAM" id="SSF57756">
    <property type="entry name" value="Retrovirus zinc finger-like domains"/>
    <property type="match status" value="1"/>
</dbReference>
<keyword evidence="2" id="KW-1185">Reference proteome</keyword>
<dbReference type="GO" id="GO:0003676">
    <property type="term" value="F:nucleic acid binding"/>
    <property type="evidence" value="ECO:0007669"/>
    <property type="project" value="InterPro"/>
</dbReference>
<sequence>MSNRFTHIINGIKTLRKIYPNKKMVNKMLNSLSTSWEAKVTVIEESKDLNSLSLNELIGSLRTYEMRLNKRSEKERIMKKNVGKALKSTTNDYSESNEEVDKGKEMKMLARRFKRFMRSNKGREFQKKEGINLQSTKEKYPIIFYKCKKLGHIKYDCPYLKKKGSSKQKAHVAT</sequence>
<dbReference type="Proteomes" id="UP000593579">
    <property type="component" value="Unassembled WGS sequence"/>
</dbReference>
<dbReference type="Pfam" id="PF14223">
    <property type="entry name" value="Retrotran_gag_2"/>
    <property type="match status" value="1"/>
</dbReference>
<dbReference type="OrthoDB" id="1932348at2759"/>
<evidence type="ECO:0008006" key="3">
    <source>
        <dbReference type="Google" id="ProtNLM"/>
    </source>
</evidence>
<gene>
    <name evidence="1" type="ORF">Gogos_022174</name>
</gene>
<evidence type="ECO:0000313" key="1">
    <source>
        <dbReference type="EMBL" id="MBA0756654.1"/>
    </source>
</evidence>
<proteinExistence type="predicted"/>
<reference evidence="1 2" key="1">
    <citation type="journal article" date="2019" name="Genome Biol. Evol.">
        <title>Insights into the evolution of the New World diploid cottons (Gossypium, subgenus Houzingenia) based on genome sequencing.</title>
        <authorList>
            <person name="Grover C.E."/>
            <person name="Arick M.A. 2nd"/>
            <person name="Thrash A."/>
            <person name="Conover J.L."/>
            <person name="Sanders W.S."/>
            <person name="Peterson D.G."/>
            <person name="Frelichowski J.E."/>
            <person name="Scheffler J.A."/>
            <person name="Scheffler B.E."/>
            <person name="Wendel J.F."/>
        </authorList>
    </citation>
    <scope>NUCLEOTIDE SEQUENCE [LARGE SCALE GENOMIC DNA]</scope>
    <source>
        <strain evidence="1">5</strain>
        <tissue evidence="1">Leaf</tissue>
    </source>
</reference>
<dbReference type="EMBL" id="JABEZY010275184">
    <property type="protein sequence ID" value="MBA0756654.1"/>
    <property type="molecule type" value="Genomic_DNA"/>
</dbReference>
<comment type="caution">
    <text evidence="1">The sequence shown here is derived from an EMBL/GenBank/DDBJ whole genome shotgun (WGS) entry which is preliminary data.</text>
</comment>
<evidence type="ECO:0000313" key="2">
    <source>
        <dbReference type="Proteomes" id="UP000593579"/>
    </source>
</evidence>
<dbReference type="AlphaFoldDB" id="A0A7J9D7V0"/>